<evidence type="ECO:0000256" key="1">
    <source>
        <dbReference type="ARBA" id="ARBA00004370"/>
    </source>
</evidence>
<dbReference type="AlphaFoldDB" id="A0A0V0QGA7"/>
<proteinExistence type="predicted"/>
<feature type="domain" description="Amino acid transporter transmembrane" evidence="6">
    <location>
        <begin position="5"/>
        <end position="109"/>
    </location>
</feature>
<evidence type="ECO:0000313" key="7">
    <source>
        <dbReference type="EMBL" id="KRX01273.1"/>
    </source>
</evidence>
<gene>
    <name evidence="7" type="ORF">PPERSA_11720</name>
</gene>
<accession>A0A0V0QGA7</accession>
<protein>
    <recommendedName>
        <fullName evidence="6">Amino acid transporter transmembrane domain-containing protein</fullName>
    </recommendedName>
</protein>
<dbReference type="Pfam" id="PF01490">
    <property type="entry name" value="Aa_trans"/>
    <property type="match status" value="1"/>
</dbReference>
<feature type="transmembrane region" description="Helical" evidence="5">
    <location>
        <begin position="75"/>
        <end position="99"/>
    </location>
</feature>
<dbReference type="EMBL" id="LDAU01000171">
    <property type="protein sequence ID" value="KRX01273.1"/>
    <property type="molecule type" value="Genomic_DNA"/>
</dbReference>
<dbReference type="OrthoDB" id="1684102at2759"/>
<organism evidence="7 8">
    <name type="scientific">Pseudocohnilembus persalinus</name>
    <name type="common">Ciliate</name>
    <dbReference type="NCBI Taxonomy" id="266149"/>
    <lineage>
        <taxon>Eukaryota</taxon>
        <taxon>Sar</taxon>
        <taxon>Alveolata</taxon>
        <taxon>Ciliophora</taxon>
        <taxon>Intramacronucleata</taxon>
        <taxon>Oligohymenophorea</taxon>
        <taxon>Scuticociliatia</taxon>
        <taxon>Philasterida</taxon>
        <taxon>Pseudocohnilembidae</taxon>
        <taxon>Pseudocohnilembus</taxon>
    </lineage>
</organism>
<evidence type="ECO:0000256" key="5">
    <source>
        <dbReference type="SAM" id="Phobius"/>
    </source>
</evidence>
<keyword evidence="4 5" id="KW-0472">Membrane</keyword>
<evidence type="ECO:0000256" key="3">
    <source>
        <dbReference type="ARBA" id="ARBA00022989"/>
    </source>
</evidence>
<dbReference type="InterPro" id="IPR013057">
    <property type="entry name" value="AA_transpt_TM"/>
</dbReference>
<keyword evidence="3 5" id="KW-1133">Transmembrane helix</keyword>
<dbReference type="InParanoid" id="A0A0V0QGA7"/>
<feature type="transmembrane region" description="Helical" evidence="5">
    <location>
        <begin position="5"/>
        <end position="24"/>
    </location>
</feature>
<evidence type="ECO:0000256" key="4">
    <source>
        <dbReference type="ARBA" id="ARBA00023136"/>
    </source>
</evidence>
<evidence type="ECO:0000259" key="6">
    <source>
        <dbReference type="Pfam" id="PF01490"/>
    </source>
</evidence>
<name>A0A0V0QGA7_PSEPJ</name>
<dbReference type="Proteomes" id="UP000054937">
    <property type="component" value="Unassembled WGS sequence"/>
</dbReference>
<dbReference type="GO" id="GO:0016020">
    <property type="term" value="C:membrane"/>
    <property type="evidence" value="ECO:0007669"/>
    <property type="project" value="UniProtKB-SubCell"/>
</dbReference>
<comment type="subcellular location">
    <subcellularLocation>
        <location evidence="1">Membrane</location>
    </subcellularLocation>
</comment>
<evidence type="ECO:0000313" key="8">
    <source>
        <dbReference type="Proteomes" id="UP000054937"/>
    </source>
</evidence>
<reference evidence="7 8" key="1">
    <citation type="journal article" date="2015" name="Sci. Rep.">
        <title>Genome of the facultative scuticociliatosis pathogen Pseudocohnilembus persalinus provides insight into its virulence through horizontal gene transfer.</title>
        <authorList>
            <person name="Xiong J."/>
            <person name="Wang G."/>
            <person name="Cheng J."/>
            <person name="Tian M."/>
            <person name="Pan X."/>
            <person name="Warren A."/>
            <person name="Jiang C."/>
            <person name="Yuan D."/>
            <person name="Miao W."/>
        </authorList>
    </citation>
    <scope>NUCLEOTIDE SEQUENCE [LARGE SCALE GENOMIC DNA]</scope>
    <source>
        <strain evidence="7">36N120E</strain>
    </source>
</reference>
<keyword evidence="8" id="KW-1185">Reference proteome</keyword>
<feature type="transmembrane region" description="Helical" evidence="5">
    <location>
        <begin position="44"/>
        <end position="63"/>
    </location>
</feature>
<comment type="caution">
    <text evidence="7">The sequence shown here is derived from an EMBL/GenBank/DDBJ whole genome shotgun (WGS) entry which is preliminary data.</text>
</comment>
<sequence length="122" mass="14274">MRWIAIVIISILIQVLFIDFVVLHPQEDLFVELIPSKFHFSHAFSAYPCMIMLFSFHLNQYAIYKNMRNPSDKKFTIASILGNTFIAILFGFVGIFGYMSLGEDIKQDIEILQYIFEQKKLK</sequence>
<keyword evidence="2 5" id="KW-0812">Transmembrane</keyword>
<evidence type="ECO:0000256" key="2">
    <source>
        <dbReference type="ARBA" id="ARBA00022692"/>
    </source>
</evidence>